<feature type="non-terminal residue" evidence="3">
    <location>
        <position position="4092"/>
    </location>
</feature>
<evidence type="ECO:0000313" key="4">
    <source>
        <dbReference type="Proteomes" id="UP001189429"/>
    </source>
</evidence>
<protein>
    <recommendedName>
        <fullName evidence="2">Integrase catalytic domain-containing protein</fullName>
    </recommendedName>
</protein>
<gene>
    <name evidence="3" type="ORF">PCOR1329_LOCUS41383</name>
</gene>
<evidence type="ECO:0000313" key="3">
    <source>
        <dbReference type="EMBL" id="CAK0848447.1"/>
    </source>
</evidence>
<feature type="non-terminal residue" evidence="3">
    <location>
        <position position="1"/>
    </location>
</feature>
<feature type="region of interest" description="Disordered" evidence="1">
    <location>
        <begin position="3688"/>
        <end position="3713"/>
    </location>
</feature>
<organism evidence="3 4">
    <name type="scientific">Prorocentrum cordatum</name>
    <dbReference type="NCBI Taxonomy" id="2364126"/>
    <lineage>
        <taxon>Eukaryota</taxon>
        <taxon>Sar</taxon>
        <taxon>Alveolata</taxon>
        <taxon>Dinophyceae</taxon>
        <taxon>Prorocentrales</taxon>
        <taxon>Prorocentraceae</taxon>
        <taxon>Prorocentrum</taxon>
    </lineage>
</organism>
<accession>A0ABN9TQP8</accession>
<dbReference type="InterPro" id="IPR013103">
    <property type="entry name" value="RVT_2"/>
</dbReference>
<dbReference type="Pfam" id="PF07727">
    <property type="entry name" value="RVT_2"/>
    <property type="match status" value="1"/>
</dbReference>
<comment type="caution">
    <text evidence="3">The sequence shown here is derived from an EMBL/GenBank/DDBJ whole genome shotgun (WGS) entry which is preliminary data.</text>
</comment>
<dbReference type="InterPro" id="IPR012337">
    <property type="entry name" value="RNaseH-like_sf"/>
</dbReference>
<dbReference type="InterPro" id="IPR001584">
    <property type="entry name" value="Integrase_cat-core"/>
</dbReference>
<name>A0ABN9TQP8_9DINO</name>
<evidence type="ECO:0000259" key="2">
    <source>
        <dbReference type="PROSITE" id="PS50994"/>
    </source>
</evidence>
<keyword evidence="4" id="KW-1185">Reference proteome</keyword>
<feature type="compositionally biased region" description="Acidic residues" evidence="1">
    <location>
        <begin position="2017"/>
        <end position="2027"/>
    </location>
</feature>
<dbReference type="EMBL" id="CAUYUJ010014981">
    <property type="protein sequence ID" value="CAK0848447.1"/>
    <property type="molecule type" value="Genomic_DNA"/>
</dbReference>
<proteinExistence type="predicted"/>
<feature type="region of interest" description="Disordered" evidence="1">
    <location>
        <begin position="4004"/>
        <end position="4024"/>
    </location>
</feature>
<dbReference type="InterPro" id="IPR036397">
    <property type="entry name" value="RNaseH_sf"/>
</dbReference>
<dbReference type="Proteomes" id="UP001189429">
    <property type="component" value="Unassembled WGS sequence"/>
</dbReference>
<feature type="domain" description="Integrase catalytic" evidence="2">
    <location>
        <begin position="1499"/>
        <end position="1668"/>
    </location>
</feature>
<feature type="region of interest" description="Disordered" evidence="1">
    <location>
        <begin position="2729"/>
        <end position="2752"/>
    </location>
</feature>
<feature type="region of interest" description="Disordered" evidence="1">
    <location>
        <begin position="2865"/>
        <end position="2888"/>
    </location>
</feature>
<feature type="compositionally biased region" description="Basic and acidic residues" evidence="1">
    <location>
        <begin position="2003"/>
        <end position="2016"/>
    </location>
</feature>
<feature type="region of interest" description="Disordered" evidence="1">
    <location>
        <begin position="1997"/>
        <end position="2027"/>
    </location>
</feature>
<reference evidence="3" key="1">
    <citation type="submission" date="2023-10" db="EMBL/GenBank/DDBJ databases">
        <authorList>
            <person name="Chen Y."/>
            <person name="Shah S."/>
            <person name="Dougan E. K."/>
            <person name="Thang M."/>
            <person name="Chan C."/>
        </authorList>
    </citation>
    <scope>NUCLEOTIDE SEQUENCE [LARGE SCALE GENOMIC DNA]</scope>
</reference>
<feature type="compositionally biased region" description="Low complexity" evidence="1">
    <location>
        <begin position="1401"/>
        <end position="1414"/>
    </location>
</feature>
<dbReference type="SUPFAM" id="SSF53098">
    <property type="entry name" value="Ribonuclease H-like"/>
    <property type="match status" value="1"/>
</dbReference>
<sequence length="4092" mass="454427">VGCKSGRLCVRRGRRGAAAWRPRQWGRVELKALYPLCYDRSMCGLPGAGHNLIKYWMLFLFDEFDAEPMTPQRGQRIGESRLPAPQWGQHHEQNVQGLPAAELAQQSTSKVPPFWAPYLEQRGYPFRLWVQDVMLWCAATELQQHQRGPAIVQRLGGTARDLCREVLVEAIAHGRFDQLGNLVEDGVQMLITGLRRRFGPLDVQSSISTIVELLTFRRQERESVDDAITRFEALRARVAQLDDPLVLPTPVLSLLFLEALHVPKAVYPLVLQSNGGQLPLTIDQLNSVIGMVRQQGHFAEHTHAGPQNLSEGYRGKGYQGHHWFTGENDSGANTWNDTAAYMYGQSASSAAGNVGSAPQQYVVQDDEGYDCCAVCSSYLYEDEPGDDDSMTDDDDLDTSQFTQEELQEYYGDSEGWDYDTLLHEYLFAKRRFRHFVQRNSRRSRFPRSNWSLRMNSGKGGSSFGRGRGHGKGYHFGGSVVNPGSLAGGKGKKKKGGKHYMAGTPGATNPRGSDGRTMRCHECDSETHLVAACPKRKGKGKGKHFMSWNSGSAATGTQQAGAPAADPTLAAYAPVPAQPRTGALSGVLHWFTEDARTPGLQIDDLDEDTCREALSWETLDMRDNVAEHDILTEIQASMQDRAAEDQPPATAGRSAAVTSPTWFPWWRVDQFENASGETYLVRTRMKDRSGEALLVDPGSPGNLTGDEWGNRMAARQQQAGRPPPVRTPLDRVLEVGGVGSGSQQATRAHRYQLALQGGQAATYEAPVLPNSSVPALLGRASLRDQRILLDCFNNRMYRIGPGGYSLQLSPDGNIGEFGTHEDDGIGDLDDIRFDILACSSRTDSRIHQDGKQEDHYGDVIRQREVQGRPPSAWVFGDLQNLCQNALHGCGYAVGRNCDVHRFLGQEDKWADSLRHQQPELVWISLAQPGTSRGTRNDKRAKRFECKIARAQLEGHRCCIVEADEGSAVWDMPDILELLDDRRWHSEADEEQSRAERRRPGRVSFADDVDETGCKVSALTASFPTEQRTRDKARKAADPERKVKKRPQTVEQVFDDCGSDFTKLYVANEYELDEVCYGTELREDQHIDEQPYTMMSEFFGMIGSEAHLNEKDEQQNFFSSVKDMDTHMNLYYGHLQHDDVAELCGGASGTTRLLVRRGYRGGPNFDLICDCNLMTHEGHRQFWEYLYYGKPLVLLISTPCTSLKGFSALNRIINYDGWLRSRKTSVGLARTAAAAACTQMDAGRHFVSEQPLGSDFYKLDDWQYIANNYAVVWCQVDQCMAGKIGRRTGLPIKKSSEFWASDERLIAGLRKFRCDGQHDHALLAHGGRGPHPERDKWRLENPKDHAEWAIGICRELAASISQMVERVRYQGHRLVVYECYPTAEPDEPSGGASGSADAIGEAPVAEQPAAAPAAPARGVDAGTQARGSDEPGWAAFDLGHALRLLHSPHQEAVRRQLRRLHVRFWHAPAARLRELLTKAGAPASTLALVKEICDTCRVCRLWTRPGPKSMTISRLATGFNEMVQWDILYIGEQMVAHMIDEATRWTVLYILERKTAIMIIAGITQGWLRPHGPMKLLIADIEGGLHGEEAYQWLDRWGIEMKAKEEGSHAQLVERHHDLVRKIIHRVQAQLAEEGIVMPLEIVIMECALIKNLLITVAGYSPYQAVYGRLPPLLAEFEPVSDCQIDDQSAGIPGISRRHHRLREVAMQAMVEMTAKDRLRRALRSKTRAPHEALQLAVGDQVDFHRPPSTKEESGWRGPATLLQVGPPVLIRWQGRVFQVRPQDLRRSLVYFVMFTNNIFFEAGSRDPVATLMSYVDQLDSKVARVGWLFDAGWKRTADSQKLSELVLAVLHVAASGFYLVGCIGARVGNGVSVLEGMVGCDHSFLWWWRRGRPELSWYHEASGSARLKLAPIFGKDHWRDVSFVQFIMTDDESVRQADIRHEHSKRIQTDKCINASARHEHIERIQADECNIGFNEESEQPRAPSATRALSCLGEPAAAVEAPAPRHEPVLPIKDDGGKDDDGDSDSDATQEYLFASWQHLKEQAALPAVDIECAQSDFFFAAPDADHVAEAAEDDSSNSRPDCVEIGIGAPLMYWVHPEVEHMRRPGSGEIYILRVYHTGKREIVVEREMNVLTLEEARAHEVEVRQAMKDELQRWAELKAFQRFPKDQATNIIDSRWVLKWKEIDGKKQVRARLTVRGFEDMQSPELSTFAGTTTRWGQRLVNQVTAQRKWRLFSADISQAFLRGLTFEQVAAMDGEVKRKVQFTLPPGSIPVLRQLEGYEDYNPVTEVLLLLRCGFGLKDAPRLRQVMLKQVLEKTGGKALISDPQIHVYHDAKGELQMIMSSHVDDLKGGGEDYLREKVLSMIESEFGKLKRQYDCFECIGIMHEQDAVTKAIWTHQQHYVQQLRPLQEDQYVMENEDGQVSVETHAAYMSLLGGIAWMTQTMAPIAVYVSYLQRQAKKPSVGDIRKINRLLKWIMVNSKQLGVRFIELNMTRVRLTVVSDSAFHAMEFEGLAIRGCVIMLLEADAEVLQTGSTYRIVMLDWYSRKQNNVVRSTYAAELMALLDALGTGTLMNVALTEISEGVRTANEMRVRQEAGDLVLKMIAAIDAKAVFDAVSAATIKVTTDKRMFVPTLAVREQIDRLQLAQLSWIDTVDMLADGLTKGELDRTALVKLGFGSEWHLSGLQPVAFSVRSVLEGAGHLDPSSSSGCDCSWFLDAAPGEAFSGLLKGQPGRSSSGQDDDVPAERPSRWSMAASRTAKALENLRVGVRVLGHYDQEDNYWHECSLVSRITAGKWVVVTPHSDIYEEDFANALDLCQVGPLGGLSTKHSGHILSTDIVRFKRHQGRLLSEGKQLASEICQQEGLPEEPQGAPAPPPALDGGLEDRADAGDVPRWVVLEACAGYRPSDGLQAGTVPGAIAGDGGICEPADGFKLAVAEADTYEGTPTAWQDRQAAEQTLRTLLVKYGGGGNRVRVFAESGDTTTSNSELDSPGCGPRTTLWVVQQYANRLREHEAGVLRSAGGSALLDERKILLGREEKSLARGSVDENSTDRRRQDQRLLNGIASLNELGGQGRHVPVSAPLTAAQRAAVRRLATTDGKRSPPVDRPSPHEAWTTLQGLRSGYSEVEASGSRTVYQRGNISLPKIGAGKVALTEVLPTDLQTKLETGRGLLRSPEEAAALIRDAGAPRAMGPKLGRLGYDYGHALGELYTSGVIEASSEPVLEEAGMFFVARKDKRLRLICDTRTPNMHFTTPEHTALATGEALSSLEASGVNMIGMSSGDVDCCFYQYALPPWCRRYFNLPLIESRFLPPEVRSACGLTLKSGQVRFRFKVVPMGWSWAVHFIQEAHLHLVKSVLPSQPWCLDKCPGIDLNLEDAKVLCIDNFAVLSQSPSRAATAVADTQAALAAKGVVSELDPAPAERGELLGCELDLQTGCWYVLGRRLWRVYGALEHVLTGRVKVSGQELERLIGHLVSILMLRREGLAMLHSSCEFAQASYSKKQPLWKSVVREMGWVKALLPCLRADTRRPWSEVVTCFDASPWGYGIVETEWDLKDVQRVGRVPERARFRGVLAAEGAPRERTLEQETARAPEPALLLAGRAAGFPEVNYGKMHARPWRVVGCGRWKRKEAIHGLDGGRSDMGRPPGGQGLTATVRLAASSLGAPGACVEVAMLQAVPPTPMALASCRSGPRAPSERRSHSPCHPGNRCRGKPRQAVVPVLGEPESRPDLAGRRAKLGLSHSESDFIQKRRQLRPRQTRLASAKCRPRTQGPYLGMILGLARWLNMAFLLDWPHLTWGETLGEYAESIYDRGVPKASSQRLAPALRWALPALRRGGIREVFPLTHQTLKGWRVLDPSKSRPPAPFLVVLAVACGRCRAGKPLSGVASLTRFETYMRPSRVLDLRARQVVLPLPREGGAPICLTVAAWASVYEIPTKTREYDLSVRLDLPRQQLMVNPIFLVRALREPVHAFLVLGYNQLAKDFQNTTPALSVSLLKATPCSLQHGGASHDQSTGDRDSGTVQQRGGWKAFKSVLRYEKHGRLLLELRKLSDLQRETLRAASRDFVGVFNRSLGLHFEAPPINQGRASKSSQ</sequence>
<feature type="compositionally biased region" description="Basic and acidic residues" evidence="1">
    <location>
        <begin position="1025"/>
        <end position="1039"/>
    </location>
</feature>
<dbReference type="PROSITE" id="PS50994">
    <property type="entry name" value="INTEGRASE"/>
    <property type="match status" value="1"/>
</dbReference>
<feature type="region of interest" description="Disordered" evidence="1">
    <location>
        <begin position="1401"/>
        <end position="1428"/>
    </location>
</feature>
<feature type="region of interest" description="Disordered" evidence="1">
    <location>
        <begin position="484"/>
        <end position="514"/>
    </location>
</feature>
<dbReference type="Gene3D" id="3.30.420.10">
    <property type="entry name" value="Ribonuclease H-like superfamily/Ribonuclease H"/>
    <property type="match status" value="1"/>
</dbReference>
<evidence type="ECO:0000256" key="1">
    <source>
        <dbReference type="SAM" id="MobiDB-lite"/>
    </source>
</evidence>
<feature type="region of interest" description="Disordered" evidence="1">
    <location>
        <begin position="1023"/>
        <end position="1045"/>
    </location>
</feature>